<protein>
    <submittedName>
        <fullName evidence="1">Uncharacterized protein</fullName>
    </submittedName>
</protein>
<accession>A0A5N8WKT9</accession>
<evidence type="ECO:0000313" key="2">
    <source>
        <dbReference type="EMBL" id="MPY47273.1"/>
    </source>
</evidence>
<reference evidence="1 3" key="1">
    <citation type="submission" date="2019-09" db="EMBL/GenBank/DDBJ databases">
        <authorList>
            <person name="Duangmal K."/>
            <person name="Teo W.F.A."/>
            <person name="Lipun K."/>
        </authorList>
    </citation>
    <scope>NUCLEOTIDE SEQUENCE [LARGE SCALE GENOMIC DNA]</scope>
    <source>
        <strain evidence="1 3">K1PN6</strain>
    </source>
</reference>
<gene>
    <name evidence="1" type="ORF">FPZ41_00465</name>
    <name evidence="2" type="ORF">FPZ41_01170</name>
</gene>
<evidence type="ECO:0000313" key="3">
    <source>
        <dbReference type="Proteomes" id="UP000373149"/>
    </source>
</evidence>
<dbReference type="EMBL" id="VMNX01000001">
    <property type="protein sequence ID" value="MPY47134.1"/>
    <property type="molecule type" value="Genomic_DNA"/>
</dbReference>
<dbReference type="AlphaFoldDB" id="A0A5N8WKT9"/>
<keyword evidence="3" id="KW-1185">Reference proteome</keyword>
<name>A0A5N8WKT9_9ACTN</name>
<proteinExistence type="predicted"/>
<sequence length="68" mass="7583">MIVSKTLRADPDPAGQICGYQIAYGMPWSEYCAERKARGKYFCEQHDREVLEEDGHVHMPPGNAIGTG</sequence>
<dbReference type="RefSeq" id="WP_152857975.1">
    <property type="nucleotide sequence ID" value="NZ_VMNX01000001.1"/>
</dbReference>
<evidence type="ECO:0000313" key="1">
    <source>
        <dbReference type="EMBL" id="MPY47134.1"/>
    </source>
</evidence>
<comment type="caution">
    <text evidence="1">The sequence shown here is derived from an EMBL/GenBank/DDBJ whole genome shotgun (WGS) entry which is preliminary data.</text>
</comment>
<organism evidence="1 3">
    <name type="scientific">Streptomyces acidicola</name>
    <dbReference type="NCBI Taxonomy" id="2596892"/>
    <lineage>
        <taxon>Bacteria</taxon>
        <taxon>Bacillati</taxon>
        <taxon>Actinomycetota</taxon>
        <taxon>Actinomycetes</taxon>
        <taxon>Kitasatosporales</taxon>
        <taxon>Streptomycetaceae</taxon>
        <taxon>Streptomyces</taxon>
    </lineage>
</organism>
<dbReference type="Proteomes" id="UP000373149">
    <property type="component" value="Unassembled WGS sequence"/>
</dbReference>
<dbReference type="EMBL" id="VMNX01000001">
    <property type="protein sequence ID" value="MPY47273.1"/>
    <property type="molecule type" value="Genomic_DNA"/>
</dbReference>